<evidence type="ECO:0000259" key="7">
    <source>
        <dbReference type="PROSITE" id="PS50207"/>
    </source>
</evidence>
<keyword evidence="2" id="KW-0645">Protease</keyword>
<dbReference type="SUPFAM" id="SSF52129">
    <property type="entry name" value="Caspase-like"/>
    <property type="match status" value="1"/>
</dbReference>
<dbReference type="PANTHER" id="PTHR22576">
    <property type="entry name" value="MUCOSA ASSOCIATED LYMPHOID TISSUE LYMPHOMA TRANSLOCATION PROTEIN 1/PARACASPASE"/>
    <property type="match status" value="1"/>
</dbReference>
<sequence length="259" mass="29297">MSDSKHQSFVEEPYSKHKYIGKCLLISNEHFHDAPLLERKGSCVDEKLLSKTFKTLGFHVQVKNNLSANKMTDTLRKVSKEDHTDYSCFVCVVLSHGAEGKILGSDDCYVPIKTLTSCLTCDLCPTLRGKPKIFFIQACRGGNYDPGVEADSVEALGEFLGMSDPPEVDFLCSYATVEGYFAWRNPETGSVFIRELCKLLMDRHLEMIQILTRVNHAVASNFQSFTTSQDTNRMKQMPCFISRLTKDFYIHPAGKKLKR</sequence>
<dbReference type="InterPro" id="IPR015917">
    <property type="entry name" value="Pept_C14A"/>
</dbReference>
<reference evidence="9 10" key="1">
    <citation type="journal article" date="2019" name="Sci. Data">
        <title>Hybrid genome assembly and annotation of Danionella translucida.</title>
        <authorList>
            <person name="Kadobianskyi M."/>
            <person name="Schulze L."/>
            <person name="Schuelke M."/>
            <person name="Judkewitz B."/>
        </authorList>
    </citation>
    <scope>NUCLEOTIDE SEQUENCE [LARGE SCALE GENOMIC DNA]</scope>
    <source>
        <strain evidence="9 10">Bolton</strain>
    </source>
</reference>
<evidence type="ECO:0000259" key="8">
    <source>
        <dbReference type="PROSITE" id="PS50208"/>
    </source>
</evidence>
<dbReference type="Proteomes" id="UP000316079">
    <property type="component" value="Unassembled WGS sequence"/>
</dbReference>
<dbReference type="PRINTS" id="PR00376">
    <property type="entry name" value="IL1BCENZYME"/>
</dbReference>
<evidence type="ECO:0000256" key="1">
    <source>
        <dbReference type="ARBA" id="ARBA00010134"/>
    </source>
</evidence>
<organism evidence="9 10">
    <name type="scientific">Danionella cerebrum</name>
    <dbReference type="NCBI Taxonomy" id="2873325"/>
    <lineage>
        <taxon>Eukaryota</taxon>
        <taxon>Metazoa</taxon>
        <taxon>Chordata</taxon>
        <taxon>Craniata</taxon>
        <taxon>Vertebrata</taxon>
        <taxon>Euteleostomi</taxon>
        <taxon>Actinopterygii</taxon>
        <taxon>Neopterygii</taxon>
        <taxon>Teleostei</taxon>
        <taxon>Ostariophysi</taxon>
        <taxon>Cypriniformes</taxon>
        <taxon>Danionidae</taxon>
        <taxon>Danioninae</taxon>
        <taxon>Danionella</taxon>
    </lineage>
</organism>
<evidence type="ECO:0000256" key="6">
    <source>
        <dbReference type="RuleBase" id="RU003971"/>
    </source>
</evidence>
<dbReference type="InterPro" id="IPR002138">
    <property type="entry name" value="Pept_C14_p10"/>
</dbReference>
<evidence type="ECO:0000256" key="5">
    <source>
        <dbReference type="ARBA" id="ARBA00023145"/>
    </source>
</evidence>
<evidence type="ECO:0000256" key="3">
    <source>
        <dbReference type="ARBA" id="ARBA00022801"/>
    </source>
</evidence>
<proteinExistence type="inferred from homology"/>
<comment type="similarity">
    <text evidence="1 6">Belongs to the peptidase C14A family.</text>
</comment>
<comment type="caution">
    <text evidence="9">The sequence shown here is derived from an EMBL/GenBank/DDBJ whole genome shotgun (WGS) entry which is preliminary data.</text>
</comment>
<dbReference type="CDD" id="cd00032">
    <property type="entry name" value="CASc"/>
    <property type="match status" value="1"/>
</dbReference>
<dbReference type="InterPro" id="IPR001309">
    <property type="entry name" value="Pept_C14_p20"/>
</dbReference>
<dbReference type="SMART" id="SM00115">
    <property type="entry name" value="CASc"/>
    <property type="match status" value="1"/>
</dbReference>
<dbReference type="FunFam" id="3.40.50.1460:FF:000024">
    <property type="entry name" value="Caspase 21"/>
    <property type="match status" value="1"/>
</dbReference>
<evidence type="ECO:0000256" key="2">
    <source>
        <dbReference type="ARBA" id="ARBA00022670"/>
    </source>
</evidence>
<dbReference type="GO" id="GO:0004197">
    <property type="term" value="F:cysteine-type endopeptidase activity"/>
    <property type="evidence" value="ECO:0007669"/>
    <property type="project" value="InterPro"/>
</dbReference>
<dbReference type="Gene3D" id="3.30.70.1470">
    <property type="entry name" value="Caspase-like"/>
    <property type="match status" value="1"/>
</dbReference>
<evidence type="ECO:0008006" key="11">
    <source>
        <dbReference type="Google" id="ProtNLM"/>
    </source>
</evidence>
<dbReference type="PROSITE" id="PS50207">
    <property type="entry name" value="CASPASE_P10"/>
    <property type="match status" value="1"/>
</dbReference>
<keyword evidence="4" id="KW-0788">Thiol protease</keyword>
<dbReference type="InterPro" id="IPR029030">
    <property type="entry name" value="Caspase-like_dom_sf"/>
</dbReference>
<dbReference type="OrthoDB" id="6116485at2759"/>
<dbReference type="EMBL" id="SRMA01026218">
    <property type="protein sequence ID" value="TRY86418.1"/>
    <property type="molecule type" value="Genomic_DNA"/>
</dbReference>
<dbReference type="AlphaFoldDB" id="A0A553Q918"/>
<dbReference type="InterPro" id="IPR052039">
    <property type="entry name" value="Caspase-related_regulators"/>
</dbReference>
<dbReference type="InterPro" id="IPR033139">
    <property type="entry name" value="Caspase_cys_AS"/>
</dbReference>
<keyword evidence="5" id="KW-0865">Zymogen</keyword>
<protein>
    <recommendedName>
        <fullName evidence="11">Caspase family p20 domain-containing protein</fullName>
    </recommendedName>
</protein>
<evidence type="ECO:0000256" key="4">
    <source>
        <dbReference type="ARBA" id="ARBA00022807"/>
    </source>
</evidence>
<dbReference type="STRING" id="623744.A0A553Q918"/>
<accession>A0A553Q918</accession>
<dbReference type="Pfam" id="PF00656">
    <property type="entry name" value="Peptidase_C14"/>
    <property type="match status" value="1"/>
</dbReference>
<dbReference type="PROSITE" id="PS01122">
    <property type="entry name" value="CASPASE_CYS"/>
    <property type="match status" value="1"/>
</dbReference>
<dbReference type="PROSITE" id="PS01121">
    <property type="entry name" value="CASPASE_HIS"/>
    <property type="match status" value="1"/>
</dbReference>
<keyword evidence="3" id="KW-0378">Hydrolase</keyword>
<name>A0A553Q918_9TELE</name>
<dbReference type="InterPro" id="IPR011600">
    <property type="entry name" value="Pept_C14_caspase"/>
</dbReference>
<evidence type="ECO:0000313" key="10">
    <source>
        <dbReference type="Proteomes" id="UP000316079"/>
    </source>
</evidence>
<dbReference type="PROSITE" id="PS50208">
    <property type="entry name" value="CASPASE_P20"/>
    <property type="match status" value="1"/>
</dbReference>
<keyword evidence="10" id="KW-1185">Reference proteome</keyword>
<dbReference type="Gene3D" id="3.40.50.1460">
    <property type="match status" value="1"/>
</dbReference>
<feature type="domain" description="Caspase family p20" evidence="8">
    <location>
        <begin position="21"/>
        <end position="143"/>
    </location>
</feature>
<evidence type="ECO:0000313" key="9">
    <source>
        <dbReference type="EMBL" id="TRY86418.1"/>
    </source>
</evidence>
<dbReference type="InterPro" id="IPR016129">
    <property type="entry name" value="Caspase_his_AS"/>
</dbReference>
<dbReference type="GO" id="GO:0006508">
    <property type="term" value="P:proteolysis"/>
    <property type="evidence" value="ECO:0007669"/>
    <property type="project" value="UniProtKB-KW"/>
</dbReference>
<gene>
    <name evidence="9" type="ORF">DNTS_004198</name>
</gene>
<feature type="domain" description="Caspase family p10" evidence="7">
    <location>
        <begin position="165"/>
        <end position="252"/>
    </location>
</feature>
<dbReference type="PANTHER" id="PTHR22576:SF41">
    <property type="entry name" value="CASPASE 14, APOPTOSIS-RELATED CYSTEINE PEPTIDASE"/>
    <property type="match status" value="1"/>
</dbReference>